<keyword evidence="1" id="KW-1133">Transmembrane helix</keyword>
<organism evidence="2 3">
    <name type="scientific">Babesia caballi</name>
    <dbReference type="NCBI Taxonomy" id="5871"/>
    <lineage>
        <taxon>Eukaryota</taxon>
        <taxon>Sar</taxon>
        <taxon>Alveolata</taxon>
        <taxon>Apicomplexa</taxon>
        <taxon>Aconoidasida</taxon>
        <taxon>Piroplasmida</taxon>
        <taxon>Babesiidae</taxon>
        <taxon>Babesia</taxon>
    </lineage>
</organism>
<evidence type="ECO:0000256" key="1">
    <source>
        <dbReference type="SAM" id="Phobius"/>
    </source>
</evidence>
<feature type="transmembrane region" description="Helical" evidence="1">
    <location>
        <begin position="118"/>
        <end position="138"/>
    </location>
</feature>
<keyword evidence="1" id="KW-0812">Transmembrane</keyword>
<feature type="transmembrane region" description="Helical" evidence="1">
    <location>
        <begin position="74"/>
        <end position="98"/>
    </location>
</feature>
<sequence length="140" mass="15937">MFSGDVQDAATTRLFKDLSTVGNKLLYVLGKSCYVNKGEELLKWDLFGPLFISLLFPLIVYFPSSSRNPEAQGLAFALFFAYLFLPFFPRAILVTVTVTYALLNVRKTLEGHMVKDKWIMAYQPILFMYITSGVLIVFNE</sequence>
<feature type="transmembrane region" description="Helical" evidence="1">
    <location>
        <begin position="46"/>
        <end position="62"/>
    </location>
</feature>
<keyword evidence="1" id="KW-0472">Membrane</keyword>
<dbReference type="RefSeq" id="XP_067714017.1">
    <property type="nucleotide sequence ID" value="XM_067857916.1"/>
</dbReference>
<keyword evidence="3" id="KW-1185">Reference proteome</keyword>
<comment type="caution">
    <text evidence="2">The sequence shown here is derived from an EMBL/GenBank/DDBJ whole genome shotgun (WGS) entry which is preliminary data.</text>
</comment>
<proteinExistence type="predicted"/>
<accession>A0AAV4LSB3</accession>
<evidence type="ECO:0000313" key="2">
    <source>
        <dbReference type="EMBL" id="GIX61946.1"/>
    </source>
</evidence>
<dbReference type="EMBL" id="BPLF01000001">
    <property type="protein sequence ID" value="GIX61946.1"/>
    <property type="molecule type" value="Genomic_DNA"/>
</dbReference>
<protein>
    <submittedName>
        <fullName evidence="2">Terbinafine resistance locus protein Yip1</fullName>
    </submittedName>
</protein>
<dbReference type="GeneID" id="94193429"/>
<gene>
    <name evidence="2" type="ORF">BcabD6B2_13810</name>
</gene>
<reference evidence="2 3" key="1">
    <citation type="submission" date="2021-06" db="EMBL/GenBank/DDBJ databases">
        <title>Genome sequence of Babesia caballi.</title>
        <authorList>
            <person name="Yamagishi J."/>
            <person name="Kidaka T."/>
            <person name="Ochi A."/>
        </authorList>
    </citation>
    <scope>NUCLEOTIDE SEQUENCE [LARGE SCALE GENOMIC DNA]</scope>
    <source>
        <strain evidence="2">USDA-D6B2</strain>
    </source>
</reference>
<dbReference type="Proteomes" id="UP001497744">
    <property type="component" value="Unassembled WGS sequence"/>
</dbReference>
<name>A0AAV4LSB3_BABCB</name>
<evidence type="ECO:0000313" key="3">
    <source>
        <dbReference type="Proteomes" id="UP001497744"/>
    </source>
</evidence>
<dbReference type="AlphaFoldDB" id="A0AAV4LSB3"/>